<accession>A0A4Z1F6F3</accession>
<dbReference type="EMBL" id="PQXI01000307">
    <property type="protein sequence ID" value="TGO20334.1"/>
    <property type="molecule type" value="Genomic_DNA"/>
</dbReference>
<dbReference type="AlphaFoldDB" id="A0A4Z1F6F3"/>
<organism evidence="1 2">
    <name type="scientific">Botrytis paeoniae</name>
    <dbReference type="NCBI Taxonomy" id="278948"/>
    <lineage>
        <taxon>Eukaryota</taxon>
        <taxon>Fungi</taxon>
        <taxon>Dikarya</taxon>
        <taxon>Ascomycota</taxon>
        <taxon>Pezizomycotina</taxon>
        <taxon>Leotiomycetes</taxon>
        <taxon>Helotiales</taxon>
        <taxon>Sclerotiniaceae</taxon>
        <taxon>Botrytis</taxon>
    </lineage>
</organism>
<comment type="caution">
    <text evidence="1">The sequence shown here is derived from an EMBL/GenBank/DDBJ whole genome shotgun (WGS) entry which is preliminary data.</text>
</comment>
<keyword evidence="2" id="KW-1185">Reference proteome</keyword>
<dbReference type="Proteomes" id="UP000297910">
    <property type="component" value="Unassembled WGS sequence"/>
</dbReference>
<gene>
    <name evidence="1" type="ORF">BPAE_0309g00110</name>
</gene>
<reference evidence="1 2" key="1">
    <citation type="submission" date="2017-12" db="EMBL/GenBank/DDBJ databases">
        <title>Comparative genomics of Botrytis spp.</title>
        <authorList>
            <person name="Valero-Jimenez C.A."/>
            <person name="Tapia P."/>
            <person name="Veloso J."/>
            <person name="Silva-Moreno E."/>
            <person name="Staats M."/>
            <person name="Valdes J.H."/>
            <person name="Van Kan J.A.L."/>
        </authorList>
    </citation>
    <scope>NUCLEOTIDE SEQUENCE [LARGE SCALE GENOMIC DNA]</scope>
    <source>
        <strain evidence="1 2">Bp0003</strain>
    </source>
</reference>
<sequence>MAYQRPLEGALDKAIPDTYRKVDEPTNTGKGQKAKNTGIRVGKYTITPRYFGPYAHASIFPVLPPRSTIFE</sequence>
<name>A0A4Z1F6F3_9HELO</name>
<evidence type="ECO:0000313" key="1">
    <source>
        <dbReference type="EMBL" id="TGO20334.1"/>
    </source>
</evidence>
<proteinExistence type="predicted"/>
<protein>
    <submittedName>
        <fullName evidence="1">Uncharacterized protein</fullName>
    </submittedName>
</protein>
<evidence type="ECO:0000313" key="2">
    <source>
        <dbReference type="Proteomes" id="UP000297910"/>
    </source>
</evidence>